<keyword evidence="1" id="KW-0472">Membrane</keyword>
<dbReference type="EMBL" id="JAMKFE010000013">
    <property type="protein sequence ID" value="MCM5681690.1"/>
    <property type="molecule type" value="Genomic_DNA"/>
</dbReference>
<feature type="domain" description="DUF2062" evidence="2">
    <location>
        <begin position="28"/>
        <end position="166"/>
    </location>
</feature>
<evidence type="ECO:0000259" key="2">
    <source>
        <dbReference type="Pfam" id="PF09835"/>
    </source>
</evidence>
<accession>A0ABT0YSI4</accession>
<dbReference type="RefSeq" id="WP_251780171.1">
    <property type="nucleotide sequence ID" value="NZ_JAMKFE010000013.1"/>
</dbReference>
<evidence type="ECO:0000313" key="3">
    <source>
        <dbReference type="EMBL" id="MCM5681690.1"/>
    </source>
</evidence>
<organism evidence="3 4">
    <name type="scientific">Caldimonas mangrovi</name>
    <dbReference type="NCBI Taxonomy" id="2944811"/>
    <lineage>
        <taxon>Bacteria</taxon>
        <taxon>Pseudomonadati</taxon>
        <taxon>Pseudomonadota</taxon>
        <taxon>Betaproteobacteria</taxon>
        <taxon>Burkholderiales</taxon>
        <taxon>Sphaerotilaceae</taxon>
        <taxon>Caldimonas</taxon>
    </lineage>
</organism>
<sequence length="181" mass="20201">MASMKDLLARRLKDTLPRREELARNRWLRPVSQHLLAPELWRMRGETVARGVAVGVFWAFIIPFAQIVFATLHCVWWRGNIPVAAAITFVTNPLTVGGWLWLAYQVGSLLVQAPPPLVPTGDIGLMGWLHAVGVPALVGMALFAVVGAGLGYVGVKMAWRLKLTLRMRQRTQRRSTPRYPA</sequence>
<keyword evidence="1" id="KW-0812">Transmembrane</keyword>
<proteinExistence type="predicted"/>
<name>A0ABT0YSI4_9BURK</name>
<dbReference type="Proteomes" id="UP001165541">
    <property type="component" value="Unassembled WGS sequence"/>
</dbReference>
<dbReference type="InterPro" id="IPR018639">
    <property type="entry name" value="DUF2062"/>
</dbReference>
<gene>
    <name evidence="3" type="ORF">M8A51_19360</name>
</gene>
<keyword evidence="1" id="KW-1133">Transmembrane helix</keyword>
<evidence type="ECO:0000256" key="1">
    <source>
        <dbReference type="SAM" id="Phobius"/>
    </source>
</evidence>
<feature type="transmembrane region" description="Helical" evidence="1">
    <location>
        <begin position="48"/>
        <end position="69"/>
    </location>
</feature>
<dbReference type="Pfam" id="PF09835">
    <property type="entry name" value="DUF2062"/>
    <property type="match status" value="1"/>
</dbReference>
<evidence type="ECO:0000313" key="4">
    <source>
        <dbReference type="Proteomes" id="UP001165541"/>
    </source>
</evidence>
<reference evidence="3" key="1">
    <citation type="submission" date="2022-05" db="EMBL/GenBank/DDBJ databases">
        <title>Schlegelella sp. nov., isolated from mangrove soil.</title>
        <authorList>
            <person name="Liu Y."/>
            <person name="Ge X."/>
            <person name="Liu W."/>
        </authorList>
    </citation>
    <scope>NUCLEOTIDE SEQUENCE</scope>
    <source>
        <strain evidence="3">S2-27</strain>
    </source>
</reference>
<feature type="transmembrane region" description="Helical" evidence="1">
    <location>
        <begin position="81"/>
        <end position="102"/>
    </location>
</feature>
<feature type="transmembrane region" description="Helical" evidence="1">
    <location>
        <begin position="136"/>
        <end position="159"/>
    </location>
</feature>
<dbReference type="PANTHER" id="PTHR40547:SF1">
    <property type="entry name" value="SLL0298 PROTEIN"/>
    <property type="match status" value="1"/>
</dbReference>
<keyword evidence="4" id="KW-1185">Reference proteome</keyword>
<comment type="caution">
    <text evidence="3">The sequence shown here is derived from an EMBL/GenBank/DDBJ whole genome shotgun (WGS) entry which is preliminary data.</text>
</comment>
<dbReference type="PANTHER" id="PTHR40547">
    <property type="entry name" value="SLL0298 PROTEIN"/>
    <property type="match status" value="1"/>
</dbReference>
<protein>
    <submittedName>
        <fullName evidence="3">DUF2062 domain-containing protein</fullName>
    </submittedName>
</protein>